<comment type="caution">
    <text evidence="2">The sequence shown here is derived from an EMBL/GenBank/DDBJ whole genome shotgun (WGS) entry which is preliminary data.</text>
</comment>
<dbReference type="SUPFAM" id="SSF53067">
    <property type="entry name" value="Actin-like ATPase domain"/>
    <property type="match status" value="2"/>
</dbReference>
<keyword evidence="2" id="KW-0808">Transferase</keyword>
<proteinExistence type="inferred from homology"/>
<dbReference type="PANTHER" id="PTHR18964:SF149">
    <property type="entry name" value="BIFUNCTIONAL UDP-N-ACETYLGLUCOSAMINE 2-EPIMERASE_N-ACETYLMANNOSAMINE KINASE"/>
    <property type="match status" value="1"/>
</dbReference>
<dbReference type="InterPro" id="IPR036388">
    <property type="entry name" value="WH-like_DNA-bd_sf"/>
</dbReference>
<dbReference type="SUPFAM" id="SSF46785">
    <property type="entry name" value="Winged helix' DNA-binding domain"/>
    <property type="match status" value="1"/>
</dbReference>
<dbReference type="RefSeq" id="WP_168115766.1">
    <property type="nucleotide sequence ID" value="NZ_BOON01000054.1"/>
</dbReference>
<dbReference type="InterPro" id="IPR036390">
    <property type="entry name" value="WH_DNA-bd_sf"/>
</dbReference>
<dbReference type="AlphaFoldDB" id="A0A8J3TG15"/>
<name>A0A8J3TG15_9ACTN</name>
<keyword evidence="2" id="KW-0418">Kinase</keyword>
<evidence type="ECO:0000313" key="2">
    <source>
        <dbReference type="EMBL" id="GII25584.1"/>
    </source>
</evidence>
<sequence>MRAGPSQDEIRRLNLGALLRYVHLRGPTSRAELTANLGLNRSTIGALTADLVATGLVREDLPRGHGRAGRPSLVVRPEPHAYVFAFSIEADRVTAARVGLGGVVLDRREALRPRGEVPPAEVVAPLADAVRTMQTSVPPGARYVGSGAAVSAMVRREDGLVRLAPHVGWVDEPLGEALAKVLGPERPVTIRNGADLRALAEHSRGAAVGCDNVVYLHGDAGIGGGIIAGGRPVTGHGGYGGEVGHMVVNPGGKLCGCGARGCWETEVGEVALLRAAGRDGYGRDVVSAVVDAAARGDAVAQNAIREVGDWLGFGVANLVNIFNPEMVIFGGGLREVYLAAAAQVRSRLNRNGLHACREHVRLRTPVLGDDAALLGAAEVAFEPLLDDPLDAAPHFS</sequence>
<dbReference type="Pfam" id="PF00480">
    <property type="entry name" value="ROK"/>
    <property type="match status" value="1"/>
</dbReference>
<dbReference type="Gene3D" id="1.10.10.10">
    <property type="entry name" value="Winged helix-like DNA-binding domain superfamily/Winged helix DNA-binding domain"/>
    <property type="match status" value="1"/>
</dbReference>
<organism evidence="2 3">
    <name type="scientific">Planosporangium mesophilum</name>
    <dbReference type="NCBI Taxonomy" id="689768"/>
    <lineage>
        <taxon>Bacteria</taxon>
        <taxon>Bacillati</taxon>
        <taxon>Actinomycetota</taxon>
        <taxon>Actinomycetes</taxon>
        <taxon>Micromonosporales</taxon>
        <taxon>Micromonosporaceae</taxon>
        <taxon>Planosporangium</taxon>
    </lineage>
</organism>
<accession>A0A8J3TG15</accession>
<dbReference type="Gene3D" id="3.30.420.40">
    <property type="match status" value="2"/>
</dbReference>
<gene>
    <name evidence="2" type="ORF">Pme01_51810</name>
</gene>
<evidence type="ECO:0000313" key="3">
    <source>
        <dbReference type="Proteomes" id="UP000599074"/>
    </source>
</evidence>
<dbReference type="Proteomes" id="UP000599074">
    <property type="component" value="Unassembled WGS sequence"/>
</dbReference>
<evidence type="ECO:0000256" key="1">
    <source>
        <dbReference type="ARBA" id="ARBA00006479"/>
    </source>
</evidence>
<dbReference type="EMBL" id="BOON01000054">
    <property type="protein sequence ID" value="GII25584.1"/>
    <property type="molecule type" value="Genomic_DNA"/>
</dbReference>
<dbReference type="PANTHER" id="PTHR18964">
    <property type="entry name" value="ROK (REPRESSOR, ORF, KINASE) FAMILY"/>
    <property type="match status" value="1"/>
</dbReference>
<comment type="similarity">
    <text evidence="1">Belongs to the ROK (NagC/XylR) family.</text>
</comment>
<keyword evidence="3" id="KW-1185">Reference proteome</keyword>
<dbReference type="GO" id="GO:0016301">
    <property type="term" value="F:kinase activity"/>
    <property type="evidence" value="ECO:0007669"/>
    <property type="project" value="UniProtKB-KW"/>
</dbReference>
<reference evidence="2" key="1">
    <citation type="submission" date="2021-01" db="EMBL/GenBank/DDBJ databases">
        <title>Whole genome shotgun sequence of Planosporangium mesophilum NBRC 109066.</title>
        <authorList>
            <person name="Komaki H."/>
            <person name="Tamura T."/>
        </authorList>
    </citation>
    <scope>NUCLEOTIDE SEQUENCE</scope>
    <source>
        <strain evidence="2">NBRC 109066</strain>
    </source>
</reference>
<dbReference type="InterPro" id="IPR043129">
    <property type="entry name" value="ATPase_NBD"/>
</dbReference>
<dbReference type="InterPro" id="IPR000600">
    <property type="entry name" value="ROK"/>
</dbReference>
<protein>
    <submittedName>
        <fullName evidence="2">Sugar kinase</fullName>
    </submittedName>
</protein>